<dbReference type="EMBL" id="SOSA01000024">
    <property type="protein sequence ID" value="THC99183.1"/>
    <property type="molecule type" value="Genomic_DNA"/>
</dbReference>
<keyword evidence="3" id="KW-1185">Reference proteome</keyword>
<feature type="region of interest" description="Disordered" evidence="1">
    <location>
        <begin position="1"/>
        <end position="24"/>
    </location>
</feature>
<evidence type="ECO:0000313" key="3">
    <source>
        <dbReference type="Proteomes" id="UP000308092"/>
    </source>
</evidence>
<accession>A0A4S3JUX4</accession>
<dbReference type="VEuPathDB" id="FungiDB:EYZ11_001358"/>
<name>A0A4S3JUX4_9EURO</name>
<reference evidence="2 3" key="1">
    <citation type="submission" date="2019-03" db="EMBL/GenBank/DDBJ databases">
        <title>The genome sequence of a newly discovered highly antifungal drug resistant Aspergillus species, Aspergillus tanneri NIH 1004.</title>
        <authorList>
            <person name="Mounaud S."/>
            <person name="Singh I."/>
            <person name="Joardar V."/>
            <person name="Pakala S."/>
            <person name="Pakala S."/>
            <person name="Venepally P."/>
            <person name="Hoover J."/>
            <person name="Nierman W."/>
            <person name="Chung J."/>
            <person name="Losada L."/>
        </authorList>
    </citation>
    <scope>NUCLEOTIDE SEQUENCE [LARGE SCALE GENOMIC DNA]</scope>
    <source>
        <strain evidence="2 3">NIH1004</strain>
    </source>
</reference>
<organism evidence="2 3">
    <name type="scientific">Aspergillus tanneri</name>
    <dbReference type="NCBI Taxonomy" id="1220188"/>
    <lineage>
        <taxon>Eukaryota</taxon>
        <taxon>Fungi</taxon>
        <taxon>Dikarya</taxon>
        <taxon>Ascomycota</taxon>
        <taxon>Pezizomycotina</taxon>
        <taxon>Eurotiomycetes</taxon>
        <taxon>Eurotiomycetidae</taxon>
        <taxon>Eurotiales</taxon>
        <taxon>Aspergillaceae</taxon>
        <taxon>Aspergillus</taxon>
        <taxon>Aspergillus subgen. Circumdati</taxon>
    </lineage>
</organism>
<evidence type="ECO:0000313" key="2">
    <source>
        <dbReference type="EMBL" id="THC99183.1"/>
    </source>
</evidence>
<comment type="caution">
    <text evidence="2">The sequence shown here is derived from an EMBL/GenBank/DDBJ whole genome shotgun (WGS) entry which is preliminary data.</text>
</comment>
<protein>
    <submittedName>
        <fullName evidence="2">Uncharacterized protein</fullName>
    </submittedName>
</protein>
<evidence type="ECO:0000256" key="1">
    <source>
        <dbReference type="SAM" id="MobiDB-lite"/>
    </source>
</evidence>
<dbReference type="Proteomes" id="UP000308092">
    <property type="component" value="Unassembled WGS sequence"/>
</dbReference>
<proteinExistence type="predicted"/>
<gene>
    <name evidence="2" type="ORF">EYZ11_001358</name>
</gene>
<dbReference type="AlphaFoldDB" id="A0A4S3JUX4"/>
<sequence>MADLSDDSFTSVTVEDEQGKSPEI</sequence>